<dbReference type="EMBL" id="JANPWB010000008">
    <property type="protein sequence ID" value="KAJ1159769.1"/>
    <property type="molecule type" value="Genomic_DNA"/>
</dbReference>
<comment type="caution">
    <text evidence="1">The sequence shown here is derived from an EMBL/GenBank/DDBJ whole genome shotgun (WGS) entry which is preliminary data.</text>
</comment>
<evidence type="ECO:0000313" key="1">
    <source>
        <dbReference type="EMBL" id="KAJ1159769.1"/>
    </source>
</evidence>
<reference evidence="1" key="1">
    <citation type="journal article" date="2022" name="bioRxiv">
        <title>Sequencing and chromosome-scale assembly of the giantPleurodeles waltlgenome.</title>
        <authorList>
            <person name="Brown T."/>
            <person name="Elewa A."/>
            <person name="Iarovenko S."/>
            <person name="Subramanian E."/>
            <person name="Araus A.J."/>
            <person name="Petzold A."/>
            <person name="Susuki M."/>
            <person name="Suzuki K.-i.T."/>
            <person name="Hayashi T."/>
            <person name="Toyoda A."/>
            <person name="Oliveira C."/>
            <person name="Osipova E."/>
            <person name="Leigh N.D."/>
            <person name="Simon A."/>
            <person name="Yun M.H."/>
        </authorList>
    </citation>
    <scope>NUCLEOTIDE SEQUENCE</scope>
    <source>
        <strain evidence="1">20211129_DDA</strain>
        <tissue evidence="1">Liver</tissue>
    </source>
</reference>
<dbReference type="AlphaFoldDB" id="A0AAV7S854"/>
<accession>A0AAV7S854</accession>
<proteinExistence type="predicted"/>
<sequence>MKSDRSVHLMTRGRIPPSDRALAGLVKHRSLAKRIVADLQQALALEKWEISGCQVLASMVYEDEWAVVVQEAAAEEDIWLLTVILEEALGAGTIHLILGTF</sequence>
<evidence type="ECO:0008006" key="3">
    <source>
        <dbReference type="Google" id="ProtNLM"/>
    </source>
</evidence>
<evidence type="ECO:0000313" key="2">
    <source>
        <dbReference type="Proteomes" id="UP001066276"/>
    </source>
</evidence>
<organism evidence="1 2">
    <name type="scientific">Pleurodeles waltl</name>
    <name type="common">Iberian ribbed newt</name>
    <dbReference type="NCBI Taxonomy" id="8319"/>
    <lineage>
        <taxon>Eukaryota</taxon>
        <taxon>Metazoa</taxon>
        <taxon>Chordata</taxon>
        <taxon>Craniata</taxon>
        <taxon>Vertebrata</taxon>
        <taxon>Euteleostomi</taxon>
        <taxon>Amphibia</taxon>
        <taxon>Batrachia</taxon>
        <taxon>Caudata</taxon>
        <taxon>Salamandroidea</taxon>
        <taxon>Salamandridae</taxon>
        <taxon>Pleurodelinae</taxon>
        <taxon>Pleurodeles</taxon>
    </lineage>
</organism>
<name>A0AAV7S854_PLEWA</name>
<dbReference type="Proteomes" id="UP001066276">
    <property type="component" value="Chromosome 4_2"/>
</dbReference>
<protein>
    <recommendedName>
        <fullName evidence="3">DUF4279 domain-containing protein</fullName>
    </recommendedName>
</protein>
<gene>
    <name evidence="1" type="ORF">NDU88_000274</name>
</gene>
<keyword evidence="2" id="KW-1185">Reference proteome</keyword>